<feature type="transmembrane region" description="Helical" evidence="2">
    <location>
        <begin position="148"/>
        <end position="165"/>
    </location>
</feature>
<keyword evidence="2" id="KW-1133">Transmembrane helix</keyword>
<organism evidence="3 4">
    <name type="scientific">Xenoophorus captivus</name>
    <dbReference type="NCBI Taxonomy" id="1517983"/>
    <lineage>
        <taxon>Eukaryota</taxon>
        <taxon>Metazoa</taxon>
        <taxon>Chordata</taxon>
        <taxon>Craniata</taxon>
        <taxon>Vertebrata</taxon>
        <taxon>Euteleostomi</taxon>
        <taxon>Actinopterygii</taxon>
        <taxon>Neopterygii</taxon>
        <taxon>Teleostei</taxon>
        <taxon>Neoteleostei</taxon>
        <taxon>Acanthomorphata</taxon>
        <taxon>Ovalentaria</taxon>
        <taxon>Atherinomorphae</taxon>
        <taxon>Cyprinodontiformes</taxon>
        <taxon>Goodeidae</taxon>
        <taxon>Xenoophorus</taxon>
    </lineage>
</organism>
<evidence type="ECO:0000313" key="4">
    <source>
        <dbReference type="Proteomes" id="UP001434883"/>
    </source>
</evidence>
<evidence type="ECO:0000256" key="1">
    <source>
        <dbReference type="SAM" id="Coils"/>
    </source>
</evidence>
<dbReference type="Proteomes" id="UP001434883">
    <property type="component" value="Unassembled WGS sequence"/>
</dbReference>
<protein>
    <submittedName>
        <fullName evidence="3">Uncharacterized protein</fullName>
    </submittedName>
</protein>
<keyword evidence="2" id="KW-0472">Membrane</keyword>
<evidence type="ECO:0000313" key="3">
    <source>
        <dbReference type="EMBL" id="MEQ2212126.1"/>
    </source>
</evidence>
<comment type="caution">
    <text evidence="3">The sequence shown here is derived from an EMBL/GenBank/DDBJ whole genome shotgun (WGS) entry which is preliminary data.</text>
</comment>
<gene>
    <name evidence="3" type="ORF">XENOCAPTIV_025712</name>
</gene>
<keyword evidence="2" id="KW-0812">Transmembrane</keyword>
<proteinExistence type="predicted"/>
<feature type="coiled-coil region" evidence="1">
    <location>
        <begin position="19"/>
        <end position="60"/>
    </location>
</feature>
<sequence>METATAERDREIAALQADLGSVRTELEHWKATAAKYEEEINRLQEAFAQQQQQHNAASQLQGDPCSCVFIYISLCCRNQIVFMVVNVSSVLLDLRQRYEKTEQEKLNIHQELEQCRSNLKLLQDKTTSVSPKNRHTQRDTLFKKSRNVFLELVSGFSALIFSTSISRELMTTTVL</sequence>
<reference evidence="3 4" key="1">
    <citation type="submission" date="2021-06" db="EMBL/GenBank/DDBJ databases">
        <authorList>
            <person name="Palmer J.M."/>
        </authorList>
    </citation>
    <scope>NUCLEOTIDE SEQUENCE [LARGE SCALE GENOMIC DNA]</scope>
    <source>
        <strain evidence="3 4">XC_2019</strain>
        <tissue evidence="3">Muscle</tissue>
    </source>
</reference>
<accession>A0ABV0RW80</accession>
<dbReference type="EMBL" id="JAHRIN010059440">
    <property type="protein sequence ID" value="MEQ2212126.1"/>
    <property type="molecule type" value="Genomic_DNA"/>
</dbReference>
<keyword evidence="4" id="KW-1185">Reference proteome</keyword>
<name>A0ABV0RW80_9TELE</name>
<evidence type="ECO:0000256" key="2">
    <source>
        <dbReference type="SAM" id="Phobius"/>
    </source>
</evidence>
<feature type="coiled-coil region" evidence="1">
    <location>
        <begin position="91"/>
        <end position="125"/>
    </location>
</feature>
<keyword evidence="1" id="KW-0175">Coiled coil</keyword>